<sequence>MLFDKCPEARGTTDPHRNANHDAEAELYGLGSGFPLSSSCTNVTTAVVTIGDLPEDRPWGKFGSRIITGDIFSIYPTSSRRTVMSVFKAFSKSLWVEMETNSPTAMLHAPASAPASPERIMGPLSSFAAPIRSISDAVESNPSLAPRMAA</sequence>
<dbReference type="AlphaFoldDB" id="A0A6A2ZWW9"/>
<keyword evidence="3" id="KW-1185">Reference proteome</keyword>
<accession>A0A6A2ZWW9</accession>
<evidence type="ECO:0000256" key="1">
    <source>
        <dbReference type="SAM" id="MobiDB-lite"/>
    </source>
</evidence>
<dbReference type="EMBL" id="VEPZ02001069">
    <property type="protein sequence ID" value="KAE8696193.1"/>
    <property type="molecule type" value="Genomic_DNA"/>
</dbReference>
<protein>
    <submittedName>
        <fullName evidence="2">Uncharacterized protein</fullName>
    </submittedName>
</protein>
<evidence type="ECO:0000313" key="3">
    <source>
        <dbReference type="Proteomes" id="UP000436088"/>
    </source>
</evidence>
<comment type="caution">
    <text evidence="2">The sequence shown here is derived from an EMBL/GenBank/DDBJ whole genome shotgun (WGS) entry which is preliminary data.</text>
</comment>
<organism evidence="2 3">
    <name type="scientific">Hibiscus syriacus</name>
    <name type="common">Rose of Sharon</name>
    <dbReference type="NCBI Taxonomy" id="106335"/>
    <lineage>
        <taxon>Eukaryota</taxon>
        <taxon>Viridiplantae</taxon>
        <taxon>Streptophyta</taxon>
        <taxon>Embryophyta</taxon>
        <taxon>Tracheophyta</taxon>
        <taxon>Spermatophyta</taxon>
        <taxon>Magnoliopsida</taxon>
        <taxon>eudicotyledons</taxon>
        <taxon>Gunneridae</taxon>
        <taxon>Pentapetalae</taxon>
        <taxon>rosids</taxon>
        <taxon>malvids</taxon>
        <taxon>Malvales</taxon>
        <taxon>Malvaceae</taxon>
        <taxon>Malvoideae</taxon>
        <taxon>Hibiscus</taxon>
    </lineage>
</organism>
<evidence type="ECO:0000313" key="2">
    <source>
        <dbReference type="EMBL" id="KAE8696193.1"/>
    </source>
</evidence>
<dbReference type="Proteomes" id="UP000436088">
    <property type="component" value="Unassembled WGS sequence"/>
</dbReference>
<feature type="region of interest" description="Disordered" evidence="1">
    <location>
        <begin position="1"/>
        <end position="20"/>
    </location>
</feature>
<reference evidence="2" key="1">
    <citation type="submission" date="2019-09" db="EMBL/GenBank/DDBJ databases">
        <title>Draft genome information of white flower Hibiscus syriacus.</title>
        <authorList>
            <person name="Kim Y.-M."/>
        </authorList>
    </citation>
    <scope>NUCLEOTIDE SEQUENCE [LARGE SCALE GENOMIC DNA]</scope>
    <source>
        <strain evidence="2">YM2019G1</strain>
    </source>
</reference>
<name>A0A6A2ZWW9_HIBSY</name>
<proteinExistence type="predicted"/>
<gene>
    <name evidence="2" type="ORF">F3Y22_tig00110676pilonHSYRG00197</name>
</gene>